<dbReference type="AlphaFoldDB" id="A0A371PYZ0"/>
<protein>
    <recommendedName>
        <fullName evidence="2">IPT/TIG domain-containing protein</fullName>
    </recommendedName>
</protein>
<dbReference type="InterPro" id="IPR014756">
    <property type="entry name" value="Ig_E-set"/>
</dbReference>
<evidence type="ECO:0000259" key="2">
    <source>
        <dbReference type="Pfam" id="PF01833"/>
    </source>
</evidence>
<dbReference type="Proteomes" id="UP000262477">
    <property type="component" value="Unassembled WGS sequence"/>
</dbReference>
<organism evidence="3 4">
    <name type="scientific">Streptomyces inhibens</name>
    <dbReference type="NCBI Taxonomy" id="2293571"/>
    <lineage>
        <taxon>Bacteria</taxon>
        <taxon>Bacillati</taxon>
        <taxon>Actinomycetota</taxon>
        <taxon>Actinomycetes</taxon>
        <taxon>Kitasatosporales</taxon>
        <taxon>Streptomycetaceae</taxon>
        <taxon>Streptomyces</taxon>
    </lineage>
</organism>
<evidence type="ECO:0000313" key="3">
    <source>
        <dbReference type="EMBL" id="REK87706.1"/>
    </source>
</evidence>
<evidence type="ECO:0000256" key="1">
    <source>
        <dbReference type="SAM" id="MobiDB-lite"/>
    </source>
</evidence>
<sequence>MRFAYDGPAPVVVSAVAPRSGKAGTQVTIDGSGFAQGAAVRFKDTTAAGPITVKSPTRIIATVVPSRLPDPETVDVTVTVGVTTSPAGPAGEFMSRSAGEALDRWPREHPRRHGSR</sequence>
<dbReference type="EMBL" id="QUAC01000203">
    <property type="protein sequence ID" value="REK87706.1"/>
    <property type="molecule type" value="Genomic_DNA"/>
</dbReference>
<name>A0A371PYZ0_STRIH</name>
<feature type="region of interest" description="Disordered" evidence="1">
    <location>
        <begin position="82"/>
        <end position="116"/>
    </location>
</feature>
<dbReference type="InterPro" id="IPR013783">
    <property type="entry name" value="Ig-like_fold"/>
</dbReference>
<dbReference type="InterPro" id="IPR002909">
    <property type="entry name" value="IPT_dom"/>
</dbReference>
<comment type="caution">
    <text evidence="3">The sequence shown here is derived from an EMBL/GenBank/DDBJ whole genome shotgun (WGS) entry which is preliminary data.</text>
</comment>
<keyword evidence="4" id="KW-1185">Reference proteome</keyword>
<accession>A0A371PYZ0</accession>
<dbReference type="GO" id="GO:0005975">
    <property type="term" value="P:carbohydrate metabolic process"/>
    <property type="evidence" value="ECO:0007669"/>
    <property type="project" value="UniProtKB-ARBA"/>
</dbReference>
<reference evidence="3 4" key="1">
    <citation type="submission" date="2018-08" db="EMBL/GenBank/DDBJ databases">
        <title>Streptomyces NEAU-D10 sp. nov., a novel Actinomycete isolated from soil.</title>
        <authorList>
            <person name="Jin L."/>
        </authorList>
    </citation>
    <scope>NUCLEOTIDE SEQUENCE [LARGE SCALE GENOMIC DNA]</scope>
    <source>
        <strain evidence="3 4">NEAU-D10</strain>
    </source>
</reference>
<gene>
    <name evidence="3" type="ORF">DY245_25255</name>
</gene>
<dbReference type="SUPFAM" id="SSF81296">
    <property type="entry name" value="E set domains"/>
    <property type="match status" value="1"/>
</dbReference>
<dbReference type="Pfam" id="PF01833">
    <property type="entry name" value="TIG"/>
    <property type="match status" value="1"/>
</dbReference>
<feature type="domain" description="IPT/TIG" evidence="2">
    <location>
        <begin position="12"/>
        <end position="82"/>
    </location>
</feature>
<dbReference type="Gene3D" id="2.60.40.10">
    <property type="entry name" value="Immunoglobulins"/>
    <property type="match status" value="1"/>
</dbReference>
<dbReference type="OrthoDB" id="5522031at2"/>
<evidence type="ECO:0000313" key="4">
    <source>
        <dbReference type="Proteomes" id="UP000262477"/>
    </source>
</evidence>
<proteinExistence type="predicted"/>